<sequence>MPSDSYHSWITGICVLPGQVLVVDREHKKVILLDQQCQVSHCGVSDYPMGMCEITSSEVAVTVNRCVQFITVTQSQLVTGRKLQFQHRCYGIAIHKGDLFICSGNALFKVLIEWKNDPSTV</sequence>
<keyword evidence="2" id="KW-1185">Reference proteome</keyword>
<comment type="caution">
    <text evidence="1">The sequence shown here is derived from an EMBL/GenBank/DDBJ whole genome shotgun (WGS) entry which is preliminary data.</text>
</comment>
<proteinExistence type="predicted"/>
<dbReference type="Proteomes" id="UP000828390">
    <property type="component" value="Unassembled WGS sequence"/>
</dbReference>
<name>A0A9D4H6C7_DREPO</name>
<organism evidence="1 2">
    <name type="scientific">Dreissena polymorpha</name>
    <name type="common">Zebra mussel</name>
    <name type="synonym">Mytilus polymorpha</name>
    <dbReference type="NCBI Taxonomy" id="45954"/>
    <lineage>
        <taxon>Eukaryota</taxon>
        <taxon>Metazoa</taxon>
        <taxon>Spiralia</taxon>
        <taxon>Lophotrochozoa</taxon>
        <taxon>Mollusca</taxon>
        <taxon>Bivalvia</taxon>
        <taxon>Autobranchia</taxon>
        <taxon>Heteroconchia</taxon>
        <taxon>Euheterodonta</taxon>
        <taxon>Imparidentia</taxon>
        <taxon>Neoheterodontei</taxon>
        <taxon>Myida</taxon>
        <taxon>Dreissenoidea</taxon>
        <taxon>Dreissenidae</taxon>
        <taxon>Dreissena</taxon>
    </lineage>
</organism>
<protein>
    <submittedName>
        <fullName evidence="1">Uncharacterized protein</fullName>
    </submittedName>
</protein>
<reference evidence="1" key="1">
    <citation type="journal article" date="2019" name="bioRxiv">
        <title>The Genome of the Zebra Mussel, Dreissena polymorpha: A Resource for Invasive Species Research.</title>
        <authorList>
            <person name="McCartney M.A."/>
            <person name="Auch B."/>
            <person name="Kono T."/>
            <person name="Mallez S."/>
            <person name="Zhang Y."/>
            <person name="Obille A."/>
            <person name="Becker A."/>
            <person name="Abrahante J.E."/>
            <person name="Garbe J."/>
            <person name="Badalamenti J.P."/>
            <person name="Herman A."/>
            <person name="Mangelson H."/>
            <person name="Liachko I."/>
            <person name="Sullivan S."/>
            <person name="Sone E.D."/>
            <person name="Koren S."/>
            <person name="Silverstein K.A.T."/>
            <person name="Beckman K.B."/>
            <person name="Gohl D.M."/>
        </authorList>
    </citation>
    <scope>NUCLEOTIDE SEQUENCE</scope>
    <source>
        <strain evidence="1">Duluth1</strain>
        <tissue evidence="1">Whole animal</tissue>
    </source>
</reference>
<evidence type="ECO:0000313" key="2">
    <source>
        <dbReference type="Proteomes" id="UP000828390"/>
    </source>
</evidence>
<dbReference type="AlphaFoldDB" id="A0A9D4H6C7"/>
<gene>
    <name evidence="1" type="ORF">DPMN_131311</name>
</gene>
<dbReference type="EMBL" id="JAIWYP010000005">
    <property type="protein sequence ID" value="KAH3829315.1"/>
    <property type="molecule type" value="Genomic_DNA"/>
</dbReference>
<evidence type="ECO:0000313" key="1">
    <source>
        <dbReference type="EMBL" id="KAH3829315.1"/>
    </source>
</evidence>
<reference evidence="1" key="2">
    <citation type="submission" date="2020-11" db="EMBL/GenBank/DDBJ databases">
        <authorList>
            <person name="McCartney M.A."/>
            <person name="Auch B."/>
            <person name="Kono T."/>
            <person name="Mallez S."/>
            <person name="Becker A."/>
            <person name="Gohl D.M."/>
            <person name="Silverstein K.A.T."/>
            <person name="Koren S."/>
            <person name="Bechman K.B."/>
            <person name="Herman A."/>
            <person name="Abrahante J.E."/>
            <person name="Garbe J."/>
        </authorList>
    </citation>
    <scope>NUCLEOTIDE SEQUENCE</scope>
    <source>
        <strain evidence="1">Duluth1</strain>
        <tissue evidence="1">Whole animal</tissue>
    </source>
</reference>
<accession>A0A9D4H6C7</accession>